<keyword evidence="4 8" id="KW-1133">Transmembrane helix</keyword>
<feature type="transmembrane region" description="Helical" evidence="8">
    <location>
        <begin position="232"/>
        <end position="252"/>
    </location>
</feature>
<feature type="transmembrane region" description="Helical" evidence="8">
    <location>
        <begin position="123"/>
        <end position="142"/>
    </location>
</feature>
<dbReference type="InterPro" id="IPR025256">
    <property type="entry name" value="TM7S3/TM198-like_dom"/>
</dbReference>
<dbReference type="Pfam" id="PF13886">
    <property type="entry name" value="TM7S3_TM198"/>
    <property type="match status" value="1"/>
</dbReference>
<protein>
    <recommendedName>
        <fullName evidence="6">Transmembrane protein 198</fullName>
    </recommendedName>
</protein>
<reference evidence="11 12" key="1">
    <citation type="submission" date="2016-07" db="EMBL/GenBank/DDBJ databases">
        <title>Pervasive Adenine N6-methylation of Active Genes in Fungi.</title>
        <authorList>
            <consortium name="DOE Joint Genome Institute"/>
            <person name="Mondo S.J."/>
            <person name="Dannebaum R.O."/>
            <person name="Kuo R.C."/>
            <person name="Labutti K."/>
            <person name="Haridas S."/>
            <person name="Kuo A."/>
            <person name="Salamov A."/>
            <person name="Ahrendt S.R."/>
            <person name="Lipzen A."/>
            <person name="Sullivan W."/>
            <person name="Andreopoulos W.B."/>
            <person name="Clum A."/>
            <person name="Lindquist E."/>
            <person name="Daum C."/>
            <person name="Ramamoorthy G.K."/>
            <person name="Gryganskyi A."/>
            <person name="Culley D."/>
            <person name="Magnuson J.K."/>
            <person name="James T.Y."/>
            <person name="O'Malley M.A."/>
            <person name="Stajich J.E."/>
            <person name="Spatafora J.W."/>
            <person name="Visel A."/>
            <person name="Grigoriev I.V."/>
        </authorList>
    </citation>
    <scope>NUCLEOTIDE SEQUENCE [LARGE SCALE GENOMIC DNA]</scope>
    <source>
        <strain evidence="11 12">NRRL 2496</strain>
    </source>
</reference>
<evidence type="ECO:0000256" key="7">
    <source>
        <dbReference type="SAM" id="MobiDB-lite"/>
    </source>
</evidence>
<sequence length="397" mass="41903">MKALLYILVAALCLVTSNVVLLSAAPTATRQRLSNNLVRRYDMAALARRDLPQNWNNGGGSPTSTASGSHETHDCKDDDSDCAGVTSGGSGQDHDNGSSGSSSNNHDSEMAVIYGSDIVTPQLGVAGAIFIVLGIYLMLFGFRSFRMTLVVSGFLTFGLCTWVGMANTQPEGGFINNDITMIVVPVGIGILGSILYAFFWNLTMYLVGGLGGLALGLFILCWREDLVITQNVARACYLVAISVFMACATFFLERYVILFSTSFTGAYIFIVGIDFLVHTGYLAGIKRILDHNPLHEVTYTITGKVKAMLAVTIVLAVLSLGWQSLYNRRRAFGVNVVEAKAPHHSPPPSAAREEGGSHHDSGSGSGGGGEGEGGGHGDHGAAATVAGSHHAEAGSQH</sequence>
<feature type="compositionally biased region" description="Gly residues" evidence="7">
    <location>
        <begin position="363"/>
        <end position="372"/>
    </location>
</feature>
<feature type="transmembrane region" description="Helical" evidence="8">
    <location>
        <begin position="204"/>
        <end position="220"/>
    </location>
</feature>
<evidence type="ECO:0000256" key="8">
    <source>
        <dbReference type="SAM" id="Phobius"/>
    </source>
</evidence>
<evidence type="ECO:0000256" key="9">
    <source>
        <dbReference type="SAM" id="SignalP"/>
    </source>
</evidence>
<feature type="compositionally biased region" description="Basic and acidic residues" evidence="7">
    <location>
        <begin position="351"/>
        <end position="361"/>
    </location>
</feature>
<comment type="similarity">
    <text evidence="2">Belongs to the TMEM198 family.</text>
</comment>
<feature type="region of interest" description="Disordered" evidence="7">
    <location>
        <begin position="52"/>
        <end position="104"/>
    </location>
</feature>
<dbReference type="InParanoid" id="A0A1X2H142"/>
<evidence type="ECO:0000256" key="3">
    <source>
        <dbReference type="ARBA" id="ARBA00022692"/>
    </source>
</evidence>
<evidence type="ECO:0000256" key="6">
    <source>
        <dbReference type="ARBA" id="ARBA00049737"/>
    </source>
</evidence>
<dbReference type="PANTHER" id="PTHR31247">
    <property type="entry name" value="TRANSMEMBRANE PROTEIN 198 FAMILY MEMBER"/>
    <property type="match status" value="1"/>
</dbReference>
<comment type="caution">
    <text evidence="11">The sequence shown here is derived from an EMBL/GenBank/DDBJ whole genome shotgun (WGS) entry which is preliminary data.</text>
</comment>
<dbReference type="GO" id="GO:0005886">
    <property type="term" value="C:plasma membrane"/>
    <property type="evidence" value="ECO:0007669"/>
    <property type="project" value="TreeGrafter"/>
</dbReference>
<evidence type="ECO:0000256" key="4">
    <source>
        <dbReference type="ARBA" id="ARBA00022989"/>
    </source>
</evidence>
<dbReference type="InterPro" id="IPR040236">
    <property type="entry name" value="TMEM198"/>
</dbReference>
<organism evidence="11 12">
    <name type="scientific">Syncephalastrum racemosum</name>
    <name type="common">Filamentous fungus</name>
    <dbReference type="NCBI Taxonomy" id="13706"/>
    <lineage>
        <taxon>Eukaryota</taxon>
        <taxon>Fungi</taxon>
        <taxon>Fungi incertae sedis</taxon>
        <taxon>Mucoromycota</taxon>
        <taxon>Mucoromycotina</taxon>
        <taxon>Mucoromycetes</taxon>
        <taxon>Mucorales</taxon>
        <taxon>Syncephalastraceae</taxon>
        <taxon>Syncephalastrum</taxon>
    </lineage>
</organism>
<feature type="region of interest" description="Disordered" evidence="7">
    <location>
        <begin position="340"/>
        <end position="397"/>
    </location>
</feature>
<feature type="transmembrane region" description="Helical" evidence="8">
    <location>
        <begin position="179"/>
        <end position="199"/>
    </location>
</feature>
<feature type="domain" description="TM7S3/TM198-like" evidence="10">
    <location>
        <begin position="127"/>
        <end position="323"/>
    </location>
</feature>
<feature type="chain" id="PRO_5013230771" description="Transmembrane protein 198" evidence="9">
    <location>
        <begin position="25"/>
        <end position="397"/>
    </location>
</feature>
<evidence type="ECO:0000259" key="10">
    <source>
        <dbReference type="Pfam" id="PF13886"/>
    </source>
</evidence>
<dbReference type="OrthoDB" id="102260at2759"/>
<evidence type="ECO:0000256" key="1">
    <source>
        <dbReference type="ARBA" id="ARBA00004141"/>
    </source>
</evidence>
<keyword evidence="9" id="KW-0732">Signal</keyword>
<feature type="transmembrane region" description="Helical" evidence="8">
    <location>
        <begin position="264"/>
        <end position="285"/>
    </location>
</feature>
<evidence type="ECO:0000313" key="12">
    <source>
        <dbReference type="Proteomes" id="UP000242180"/>
    </source>
</evidence>
<gene>
    <name evidence="11" type="ORF">BCR43DRAFT_498454</name>
</gene>
<dbReference type="EMBL" id="MCGN01000011">
    <property type="protein sequence ID" value="ORY91069.1"/>
    <property type="molecule type" value="Genomic_DNA"/>
</dbReference>
<comment type="subcellular location">
    <subcellularLocation>
        <location evidence="1">Membrane</location>
        <topology evidence="1">Multi-pass membrane protein</topology>
    </subcellularLocation>
</comment>
<proteinExistence type="inferred from homology"/>
<keyword evidence="3 8" id="KW-0812">Transmembrane</keyword>
<dbReference type="Proteomes" id="UP000242180">
    <property type="component" value="Unassembled WGS sequence"/>
</dbReference>
<feature type="transmembrane region" description="Helical" evidence="8">
    <location>
        <begin position="149"/>
        <end position="167"/>
    </location>
</feature>
<evidence type="ECO:0000313" key="11">
    <source>
        <dbReference type="EMBL" id="ORY91069.1"/>
    </source>
</evidence>
<evidence type="ECO:0000256" key="5">
    <source>
        <dbReference type="ARBA" id="ARBA00023136"/>
    </source>
</evidence>
<keyword evidence="12" id="KW-1185">Reference proteome</keyword>
<dbReference type="PANTHER" id="PTHR31247:SF5">
    <property type="entry name" value="DUF4203 DOMAIN-CONTAINING PROTEIN"/>
    <property type="match status" value="1"/>
</dbReference>
<keyword evidence="5 8" id="KW-0472">Membrane</keyword>
<name>A0A1X2H142_SYNRA</name>
<feature type="transmembrane region" description="Helical" evidence="8">
    <location>
        <begin position="305"/>
        <end position="322"/>
    </location>
</feature>
<feature type="signal peptide" evidence="9">
    <location>
        <begin position="1"/>
        <end position="24"/>
    </location>
</feature>
<dbReference type="AlphaFoldDB" id="A0A1X2H142"/>
<dbReference type="OMA" id="SITMICV"/>
<evidence type="ECO:0000256" key="2">
    <source>
        <dbReference type="ARBA" id="ARBA00006244"/>
    </source>
</evidence>
<dbReference type="STRING" id="13706.A0A1X2H142"/>
<accession>A0A1X2H142</accession>